<reference evidence="1 2" key="1">
    <citation type="journal article" date="2019" name="Nat. Microbiol.">
        <title>Mediterranean grassland soil C-N compound turnover is dependent on rainfall and depth, and is mediated by genomically divergent microorganisms.</title>
        <authorList>
            <person name="Diamond S."/>
            <person name="Andeer P.F."/>
            <person name="Li Z."/>
            <person name="Crits-Christoph A."/>
            <person name="Burstein D."/>
            <person name="Anantharaman K."/>
            <person name="Lane K.R."/>
            <person name="Thomas B.C."/>
            <person name="Pan C."/>
            <person name="Northen T.R."/>
            <person name="Banfield J.F."/>
        </authorList>
    </citation>
    <scope>NUCLEOTIDE SEQUENCE [LARGE SCALE GENOMIC DNA]</scope>
    <source>
        <strain evidence="1">NP_2</strain>
    </source>
</reference>
<dbReference type="EMBL" id="VBAJ01000181">
    <property type="protein sequence ID" value="TMJ07380.1"/>
    <property type="molecule type" value="Genomic_DNA"/>
</dbReference>
<evidence type="ECO:0008006" key="3">
    <source>
        <dbReference type="Google" id="ProtNLM"/>
    </source>
</evidence>
<comment type="caution">
    <text evidence="1">The sequence shown here is derived from an EMBL/GenBank/DDBJ whole genome shotgun (WGS) entry which is preliminary data.</text>
</comment>
<evidence type="ECO:0000313" key="1">
    <source>
        <dbReference type="EMBL" id="TMJ07380.1"/>
    </source>
</evidence>
<name>A0A537LH93_9BACT</name>
<evidence type="ECO:0000313" key="2">
    <source>
        <dbReference type="Proteomes" id="UP000318661"/>
    </source>
</evidence>
<gene>
    <name evidence="1" type="ORF">E6G99_06825</name>
</gene>
<organism evidence="1 2">
    <name type="scientific">Candidatus Segetimicrobium genomatis</name>
    <dbReference type="NCBI Taxonomy" id="2569760"/>
    <lineage>
        <taxon>Bacteria</taxon>
        <taxon>Bacillati</taxon>
        <taxon>Candidatus Sysuimicrobiota</taxon>
        <taxon>Candidatus Sysuimicrobiia</taxon>
        <taxon>Candidatus Sysuimicrobiales</taxon>
        <taxon>Candidatus Segetimicrobiaceae</taxon>
        <taxon>Candidatus Segetimicrobium</taxon>
    </lineage>
</organism>
<accession>A0A537LH93</accession>
<dbReference type="AlphaFoldDB" id="A0A537LH93"/>
<dbReference type="Proteomes" id="UP000318661">
    <property type="component" value="Unassembled WGS sequence"/>
</dbReference>
<proteinExistence type="predicted"/>
<protein>
    <recommendedName>
        <fullName evidence="3">Molecular chaperone</fullName>
    </recommendedName>
</protein>
<sequence>MTRRIRSTVWLMLVPLAALLGVGSLPAGAQPIRYGISPGEIELVPASGGTASAVLVVYNKAPNTARMRVIVEDLNIRPDGVADVLEPGKLPWSVARYTRVQPAEFDLEPERQMPVRIAVTVPPGARGGLYGMIVVSSTPVLQTPAGGKATFVVVAPRLAARLLVAIRGTEVVQGAIVNMLAAPRPRGAGADIRVTFRNKGNVHLHTRGEIELLDASGQRIGKLPLPEAVVLPASVREFKISWDKSLGPGTYTVRAVIDYGADVLVSGELTFVYRGP</sequence>